<dbReference type="InterPro" id="IPR037069">
    <property type="entry name" value="AcylCoA_DH/ox_N_sf"/>
</dbReference>
<keyword evidence="8" id="KW-0560">Oxidoreductase</keyword>
<gene>
    <name evidence="15" type="ORF">CRP01_37135</name>
</gene>
<dbReference type="Pfam" id="PF22924">
    <property type="entry name" value="ACOX_C_alpha1"/>
    <property type="match status" value="1"/>
</dbReference>
<dbReference type="Proteomes" id="UP000223913">
    <property type="component" value="Unassembled WGS sequence"/>
</dbReference>
<dbReference type="SUPFAM" id="SSF47203">
    <property type="entry name" value="Acyl-CoA dehydrogenase C-terminal domain-like"/>
    <property type="match status" value="2"/>
</dbReference>
<keyword evidence="5" id="KW-0285">Flavoprotein</keyword>
<evidence type="ECO:0000259" key="12">
    <source>
        <dbReference type="Pfam" id="PF02770"/>
    </source>
</evidence>
<dbReference type="GO" id="GO:0005504">
    <property type="term" value="F:fatty acid binding"/>
    <property type="evidence" value="ECO:0007669"/>
    <property type="project" value="TreeGrafter"/>
</dbReference>
<feature type="domain" description="Acyl-CoA oxidase C-alpha1" evidence="14">
    <location>
        <begin position="437"/>
        <end position="588"/>
    </location>
</feature>
<dbReference type="InterPro" id="IPR055060">
    <property type="entry name" value="ACOX_C_alpha1"/>
</dbReference>
<evidence type="ECO:0000259" key="13">
    <source>
        <dbReference type="Pfam" id="PF02771"/>
    </source>
</evidence>
<dbReference type="GO" id="GO:0003997">
    <property type="term" value="F:acyl-CoA oxidase activity"/>
    <property type="evidence" value="ECO:0007669"/>
    <property type="project" value="UniProtKB-EC"/>
</dbReference>
<dbReference type="EMBL" id="PDUD01000055">
    <property type="protein sequence ID" value="PHN01413.1"/>
    <property type="molecule type" value="Genomic_DNA"/>
</dbReference>
<evidence type="ECO:0000256" key="4">
    <source>
        <dbReference type="ARBA" id="ARBA00012870"/>
    </source>
</evidence>
<dbReference type="InterPro" id="IPR036250">
    <property type="entry name" value="AcylCo_DH-like_C"/>
</dbReference>
<evidence type="ECO:0000256" key="6">
    <source>
        <dbReference type="ARBA" id="ARBA00022827"/>
    </source>
</evidence>
<dbReference type="Gene3D" id="1.10.540.10">
    <property type="entry name" value="Acyl-CoA dehydrogenase/oxidase, N-terminal domain"/>
    <property type="match status" value="1"/>
</dbReference>
<dbReference type="Pfam" id="PF02770">
    <property type="entry name" value="Acyl-CoA_dh_M"/>
    <property type="match status" value="1"/>
</dbReference>
<dbReference type="GO" id="GO:0071949">
    <property type="term" value="F:FAD binding"/>
    <property type="evidence" value="ECO:0007669"/>
    <property type="project" value="InterPro"/>
</dbReference>
<comment type="similarity">
    <text evidence="3">Belongs to the acyl-CoA oxidase family.</text>
</comment>
<evidence type="ECO:0000313" key="15">
    <source>
        <dbReference type="EMBL" id="PHN01413.1"/>
    </source>
</evidence>
<dbReference type="Pfam" id="PF01756">
    <property type="entry name" value="ACOX"/>
    <property type="match status" value="1"/>
</dbReference>
<dbReference type="InterPro" id="IPR012258">
    <property type="entry name" value="Acyl-CoA_oxidase"/>
</dbReference>
<feature type="domain" description="Acyl-CoA oxidase/dehydrogenase middle" evidence="12">
    <location>
        <begin position="293"/>
        <end position="401"/>
    </location>
</feature>
<comment type="subcellular location">
    <subcellularLocation>
        <location evidence="2">Peroxisome</location>
    </subcellularLocation>
</comment>
<proteinExistence type="inferred from homology"/>
<dbReference type="RefSeq" id="WP_099155161.1">
    <property type="nucleotide sequence ID" value="NZ_PDUD01000055.1"/>
</dbReference>
<dbReference type="GO" id="GO:0033540">
    <property type="term" value="P:fatty acid beta-oxidation using acyl-CoA oxidase"/>
    <property type="evidence" value="ECO:0007669"/>
    <property type="project" value="TreeGrafter"/>
</dbReference>
<keyword evidence="9" id="KW-0443">Lipid metabolism</keyword>
<evidence type="ECO:0000256" key="8">
    <source>
        <dbReference type="ARBA" id="ARBA00023002"/>
    </source>
</evidence>
<reference evidence="15 16" key="1">
    <citation type="submission" date="2017-10" db="EMBL/GenBank/DDBJ databases">
        <title>The draft genome sequence of Lewinella nigricans NBRC 102662.</title>
        <authorList>
            <person name="Wang K."/>
        </authorList>
    </citation>
    <scope>NUCLEOTIDE SEQUENCE [LARGE SCALE GENOMIC DNA]</scope>
    <source>
        <strain evidence="15 16">NBRC 102662</strain>
    </source>
</reference>
<feature type="domain" description="Acyl-CoA dehydrogenase/oxidase N-terminal" evidence="13">
    <location>
        <begin position="211"/>
        <end position="288"/>
    </location>
</feature>
<dbReference type="InterPro" id="IPR006091">
    <property type="entry name" value="Acyl-CoA_Oxase/DH_mid-dom"/>
</dbReference>
<evidence type="ECO:0000256" key="5">
    <source>
        <dbReference type="ARBA" id="ARBA00022630"/>
    </source>
</evidence>
<dbReference type="GO" id="GO:0055088">
    <property type="term" value="P:lipid homeostasis"/>
    <property type="evidence" value="ECO:0007669"/>
    <property type="project" value="TreeGrafter"/>
</dbReference>
<dbReference type="InterPro" id="IPR002655">
    <property type="entry name" value="Acyl-CoA_oxidase_C"/>
</dbReference>
<evidence type="ECO:0000256" key="2">
    <source>
        <dbReference type="ARBA" id="ARBA00004275"/>
    </source>
</evidence>
<dbReference type="FunFam" id="1.20.140.10:FF:000010">
    <property type="entry name" value="Acyl-coenzyme A oxidase"/>
    <property type="match status" value="1"/>
</dbReference>
<keyword evidence="16" id="KW-1185">Reference proteome</keyword>
<comment type="cofactor">
    <cofactor evidence="1">
        <name>FAD</name>
        <dbReference type="ChEBI" id="CHEBI:57692"/>
    </cofactor>
</comment>
<evidence type="ECO:0000256" key="10">
    <source>
        <dbReference type="ARBA" id="ARBA00023140"/>
    </source>
</evidence>
<dbReference type="AlphaFoldDB" id="A0A2D0N125"/>
<accession>A0A2D0N125</accession>
<keyword evidence="6" id="KW-0274">FAD</keyword>
<evidence type="ECO:0000313" key="16">
    <source>
        <dbReference type="Proteomes" id="UP000223913"/>
    </source>
</evidence>
<dbReference type="InterPro" id="IPR046373">
    <property type="entry name" value="Acyl-CoA_Oxase/DH_mid-dom_sf"/>
</dbReference>
<dbReference type="PANTHER" id="PTHR10909:SF378">
    <property type="entry name" value="ACYL-COENZYME A OXIDASE"/>
    <property type="match status" value="1"/>
</dbReference>
<evidence type="ECO:0000259" key="11">
    <source>
        <dbReference type="Pfam" id="PF01756"/>
    </source>
</evidence>
<comment type="caution">
    <text evidence="15">The sequence shown here is derived from an EMBL/GenBank/DDBJ whole genome shotgun (WGS) entry which is preliminary data.</text>
</comment>
<dbReference type="Pfam" id="PF02771">
    <property type="entry name" value="Acyl-CoA_dh_N"/>
    <property type="match status" value="1"/>
</dbReference>
<dbReference type="OrthoDB" id="1144545at2"/>
<dbReference type="InterPro" id="IPR013786">
    <property type="entry name" value="AcylCoA_DH/ox_N"/>
</dbReference>
<feature type="domain" description="Acyl-CoA oxidase C-terminal" evidence="11">
    <location>
        <begin position="637"/>
        <end position="776"/>
    </location>
</feature>
<dbReference type="Gene3D" id="2.40.110.10">
    <property type="entry name" value="Butyryl-CoA Dehydrogenase, subunit A, domain 2"/>
    <property type="match status" value="1"/>
</dbReference>
<keyword evidence="7" id="KW-0276">Fatty acid metabolism</keyword>
<dbReference type="FunFam" id="2.40.110.10:FF:000005">
    <property type="entry name" value="Acyl-coenzyme A oxidase"/>
    <property type="match status" value="1"/>
</dbReference>
<dbReference type="PANTHER" id="PTHR10909">
    <property type="entry name" value="ELECTRON TRANSPORT OXIDOREDUCTASE"/>
    <property type="match status" value="1"/>
</dbReference>
<organism evidence="15 16">
    <name type="scientific">Flavilitoribacter nigricans (strain ATCC 23147 / DSM 23189 / NBRC 102662 / NCIMB 1420 / SS-2)</name>
    <name type="common">Lewinella nigricans</name>
    <dbReference type="NCBI Taxonomy" id="1122177"/>
    <lineage>
        <taxon>Bacteria</taxon>
        <taxon>Pseudomonadati</taxon>
        <taxon>Bacteroidota</taxon>
        <taxon>Saprospiria</taxon>
        <taxon>Saprospirales</taxon>
        <taxon>Lewinellaceae</taxon>
        <taxon>Flavilitoribacter</taxon>
    </lineage>
</organism>
<evidence type="ECO:0000256" key="3">
    <source>
        <dbReference type="ARBA" id="ARBA00006288"/>
    </source>
</evidence>
<evidence type="ECO:0000256" key="9">
    <source>
        <dbReference type="ARBA" id="ARBA00023098"/>
    </source>
</evidence>
<sequence>MSIHPVYNFSYSPAVQSLMPMIYAAWADRVLTPSEVRILRIEADALDFLTADDKALLSDWSNPMRPPSPYLFKYWEIELRRAADEYSQESELKISLVDLGLFMAGNSSKRLPEDSRRIDWARSDIRTQLEAFEEALQQIGLDTYYSIFPEIGHRRQIAQEKETTSFETEDLTSLLDDQYGDLRRRVKTLLCDPVFRYRNLRIKEDYRQQVLEWCKYLAEQGLGAYSYPVEYGGKNDMGQYAAVFETLGYHDLSLTIKFGVQFGLFGGSVLWLGTKRHHDRYMEAIGTMELPGCFAMTETGHGSNVRGLETTATYDPDTDEFIIDSPHRAAGKEYIGNALHGRMASVFAQLIVDGENHGVHAILVPLRDEAGNELPGIEVQDNGYKLGLNGVDNGRIWFDQVRVPRVNLLNRFGDVDENGQYQSPIENPSRRFFTMLGTLVGGRVCVPRAGLSAAKSALTIAVRYALKRRQFAPTFTEPETLLLDYPSHQRRLMPLLAKSYALDFALTYLTTRYVNRSEEDIREIETLAAGLKSYATWFTTECIQECREACGGKGYLAENRFAALKADTDIFTTFEGDNTVLMQLVAKGVLSEFRKEFHEEGNLAILRYLGTRLSTAISERNPFAIRNTDPDHLRDEEFQLAAFRYREGKILYSLTQRMRALIKNGYSAYDAGLRCQNHMLNLANAFVERIILEQFLAVSRNIDNEALQQVVKRLSDLFALHTIETHRGWYLEQEYLAPVKAKAIRREVDALCASLRQDAAALVDAFAIPDELLAAEIVVARPKN</sequence>
<name>A0A2D0N125_FLAN2</name>
<dbReference type="EC" id="1.3.3.6" evidence="4"/>
<evidence type="ECO:0000256" key="1">
    <source>
        <dbReference type="ARBA" id="ARBA00001974"/>
    </source>
</evidence>
<dbReference type="Gene3D" id="1.20.140.10">
    <property type="entry name" value="Butyryl-CoA Dehydrogenase, subunit A, domain 3"/>
    <property type="match status" value="2"/>
</dbReference>
<dbReference type="SUPFAM" id="SSF56645">
    <property type="entry name" value="Acyl-CoA dehydrogenase NM domain-like"/>
    <property type="match status" value="1"/>
</dbReference>
<dbReference type="FunFam" id="1.20.140.10:FF:000007">
    <property type="entry name" value="Acyl-coenzyme A oxidase"/>
    <property type="match status" value="1"/>
</dbReference>
<keyword evidence="10" id="KW-0576">Peroxisome</keyword>
<dbReference type="InterPro" id="IPR009100">
    <property type="entry name" value="AcylCoA_DH/oxidase_NM_dom_sf"/>
</dbReference>
<protein>
    <recommendedName>
        <fullName evidence="4">acyl-CoA oxidase</fullName>
        <ecNumber evidence="4">1.3.3.6</ecNumber>
    </recommendedName>
</protein>
<evidence type="ECO:0000259" key="14">
    <source>
        <dbReference type="Pfam" id="PF22924"/>
    </source>
</evidence>
<evidence type="ECO:0000256" key="7">
    <source>
        <dbReference type="ARBA" id="ARBA00022832"/>
    </source>
</evidence>